<reference evidence="5 6" key="1">
    <citation type="submission" date="2024-03" db="EMBL/GenBank/DDBJ databases">
        <title>Human intestinal bacterial collection.</title>
        <authorList>
            <person name="Pauvert C."/>
            <person name="Hitch T.C.A."/>
            <person name="Clavel T."/>
        </authorList>
    </citation>
    <scope>NUCLEOTIDE SEQUENCE [LARGE SCALE GENOMIC DNA]</scope>
    <source>
        <strain evidence="5 6">CLA-SR-H021</strain>
    </source>
</reference>
<dbReference type="SUPFAM" id="SSF47413">
    <property type="entry name" value="lambda repressor-like DNA-binding domains"/>
    <property type="match status" value="1"/>
</dbReference>
<evidence type="ECO:0000256" key="3">
    <source>
        <dbReference type="ARBA" id="ARBA00023163"/>
    </source>
</evidence>
<dbReference type="InterPro" id="IPR028082">
    <property type="entry name" value="Peripla_BP_I"/>
</dbReference>
<dbReference type="EMBL" id="JBBMFM010000001">
    <property type="protein sequence ID" value="MEQ2423424.1"/>
    <property type="molecule type" value="Genomic_DNA"/>
</dbReference>
<dbReference type="Pfam" id="PF00356">
    <property type="entry name" value="LacI"/>
    <property type="match status" value="1"/>
</dbReference>
<accession>A0ABV1CZ60</accession>
<dbReference type="Gene3D" id="1.10.260.40">
    <property type="entry name" value="lambda repressor-like DNA-binding domains"/>
    <property type="match status" value="1"/>
</dbReference>
<evidence type="ECO:0000256" key="2">
    <source>
        <dbReference type="ARBA" id="ARBA00023125"/>
    </source>
</evidence>
<feature type="domain" description="HTH lacI-type" evidence="4">
    <location>
        <begin position="2"/>
        <end position="56"/>
    </location>
</feature>
<dbReference type="Gene3D" id="3.40.50.2300">
    <property type="match status" value="2"/>
</dbReference>
<protein>
    <submittedName>
        <fullName evidence="5">LacI family DNA-binding transcriptional regulator</fullName>
    </submittedName>
</protein>
<keyword evidence="2 5" id="KW-0238">DNA-binding</keyword>
<gene>
    <name evidence="5" type="ORF">WMQ36_00420</name>
</gene>
<name>A0ABV1CZ60_9FIRM</name>
<sequence length="334" mass="36953">MVTVKDVAKAAGVSIATVSRVVRDEANVKKDTKDLVLKVIRELNYQPNALARQMRQQSTKTVIVIVPDIGNSFFHEILFGIQDTATKYGYQILIANMNNRPDVETYYFNALLQKQVDGVISLSANIAKSLMDKVANAYPIVVACQYLDNSDMPNVTIDNISAAKKIVEYLIEQGHTHIAHLTSHPTALLYRDRFNGYISALAEHGLPIDLELVCYDEPSIEGGYRQMNNLLELGKPISAVFAAGDTMAIGALKALKNAGLKVPDDFSVVGFDDIEFSSIFEPALTTIRQPKFLIGQTAFEKLFKLMNGAPLDSLKDILDYELVIRESSGVNRHK</sequence>
<evidence type="ECO:0000313" key="5">
    <source>
        <dbReference type="EMBL" id="MEQ2423424.1"/>
    </source>
</evidence>
<dbReference type="PRINTS" id="PR00036">
    <property type="entry name" value="HTHLACI"/>
</dbReference>
<dbReference type="InterPro" id="IPR000843">
    <property type="entry name" value="HTH_LacI"/>
</dbReference>
<dbReference type="SMART" id="SM00354">
    <property type="entry name" value="HTH_LACI"/>
    <property type="match status" value="1"/>
</dbReference>
<dbReference type="InterPro" id="IPR010982">
    <property type="entry name" value="Lambda_DNA-bd_dom_sf"/>
</dbReference>
<dbReference type="PANTHER" id="PTHR30146:SF109">
    <property type="entry name" value="HTH-TYPE TRANSCRIPTIONAL REGULATOR GALS"/>
    <property type="match status" value="1"/>
</dbReference>
<dbReference type="RefSeq" id="WP_008723574.1">
    <property type="nucleotide sequence ID" value="NZ_JAJFEB010000001.1"/>
</dbReference>
<comment type="caution">
    <text evidence="5">The sequence shown here is derived from an EMBL/GenBank/DDBJ whole genome shotgun (WGS) entry which is preliminary data.</text>
</comment>
<keyword evidence="3" id="KW-0804">Transcription</keyword>
<dbReference type="SUPFAM" id="SSF53822">
    <property type="entry name" value="Periplasmic binding protein-like I"/>
    <property type="match status" value="1"/>
</dbReference>
<dbReference type="PROSITE" id="PS00356">
    <property type="entry name" value="HTH_LACI_1"/>
    <property type="match status" value="1"/>
</dbReference>
<dbReference type="Pfam" id="PF00532">
    <property type="entry name" value="Peripla_BP_1"/>
    <property type="match status" value="1"/>
</dbReference>
<evidence type="ECO:0000256" key="1">
    <source>
        <dbReference type="ARBA" id="ARBA00023015"/>
    </source>
</evidence>
<dbReference type="Proteomes" id="UP001454086">
    <property type="component" value="Unassembled WGS sequence"/>
</dbReference>
<keyword evidence="6" id="KW-1185">Reference proteome</keyword>
<evidence type="ECO:0000259" key="4">
    <source>
        <dbReference type="PROSITE" id="PS50932"/>
    </source>
</evidence>
<proteinExistence type="predicted"/>
<dbReference type="PROSITE" id="PS50932">
    <property type="entry name" value="HTH_LACI_2"/>
    <property type="match status" value="1"/>
</dbReference>
<dbReference type="InterPro" id="IPR001761">
    <property type="entry name" value="Peripla_BP/Lac1_sug-bd_dom"/>
</dbReference>
<keyword evidence="1" id="KW-0805">Transcription regulation</keyword>
<dbReference type="GO" id="GO:0003677">
    <property type="term" value="F:DNA binding"/>
    <property type="evidence" value="ECO:0007669"/>
    <property type="project" value="UniProtKB-KW"/>
</dbReference>
<dbReference type="CDD" id="cd06284">
    <property type="entry name" value="PBP1_LacI-like"/>
    <property type="match status" value="1"/>
</dbReference>
<organism evidence="5 6">
    <name type="scientific">Enterocloster hominis</name>
    <name type="common">ex Hitch et al. 2024</name>
    <dbReference type="NCBI Taxonomy" id="1917870"/>
    <lineage>
        <taxon>Bacteria</taxon>
        <taxon>Bacillati</taxon>
        <taxon>Bacillota</taxon>
        <taxon>Clostridia</taxon>
        <taxon>Lachnospirales</taxon>
        <taxon>Lachnospiraceae</taxon>
        <taxon>Enterocloster</taxon>
    </lineage>
</organism>
<dbReference type="CDD" id="cd01392">
    <property type="entry name" value="HTH_LacI"/>
    <property type="match status" value="1"/>
</dbReference>
<evidence type="ECO:0000313" key="6">
    <source>
        <dbReference type="Proteomes" id="UP001454086"/>
    </source>
</evidence>
<dbReference type="PANTHER" id="PTHR30146">
    <property type="entry name" value="LACI-RELATED TRANSCRIPTIONAL REPRESSOR"/>
    <property type="match status" value="1"/>
</dbReference>